<feature type="non-terminal residue" evidence="3">
    <location>
        <position position="58"/>
    </location>
</feature>
<accession>A0A0F9ATQ1</accession>
<keyword evidence="2" id="KW-1133">Transmembrane helix</keyword>
<feature type="region of interest" description="Disordered" evidence="1">
    <location>
        <begin position="1"/>
        <end position="20"/>
    </location>
</feature>
<proteinExistence type="predicted"/>
<feature type="transmembrane region" description="Helical" evidence="2">
    <location>
        <begin position="21"/>
        <end position="41"/>
    </location>
</feature>
<keyword evidence="2" id="KW-0812">Transmembrane</keyword>
<name>A0A0F9ATQ1_9ZZZZ</name>
<evidence type="ECO:0000313" key="3">
    <source>
        <dbReference type="EMBL" id="KKK75556.1"/>
    </source>
</evidence>
<reference evidence="3" key="1">
    <citation type="journal article" date="2015" name="Nature">
        <title>Complex archaea that bridge the gap between prokaryotes and eukaryotes.</title>
        <authorList>
            <person name="Spang A."/>
            <person name="Saw J.H."/>
            <person name="Jorgensen S.L."/>
            <person name="Zaremba-Niedzwiedzka K."/>
            <person name="Martijn J."/>
            <person name="Lind A.E."/>
            <person name="van Eijk R."/>
            <person name="Schleper C."/>
            <person name="Guy L."/>
            <person name="Ettema T.J."/>
        </authorList>
    </citation>
    <scope>NUCLEOTIDE SEQUENCE</scope>
</reference>
<organism evidence="3">
    <name type="scientific">marine sediment metagenome</name>
    <dbReference type="NCBI Taxonomy" id="412755"/>
    <lineage>
        <taxon>unclassified sequences</taxon>
        <taxon>metagenomes</taxon>
        <taxon>ecological metagenomes</taxon>
    </lineage>
</organism>
<dbReference type="AlphaFoldDB" id="A0A0F9ATQ1"/>
<comment type="caution">
    <text evidence="3">The sequence shown here is derived from an EMBL/GenBank/DDBJ whole genome shotgun (WGS) entry which is preliminary data.</text>
</comment>
<feature type="compositionally biased region" description="Polar residues" evidence="1">
    <location>
        <begin position="1"/>
        <end position="17"/>
    </location>
</feature>
<sequence length="58" mass="6638">MLNESGNQQLNSDSSTHGKPMIPWTIFLIVLGVIAFIFFTYEVVERVWLDEVGMNVLH</sequence>
<keyword evidence="2" id="KW-0472">Membrane</keyword>
<evidence type="ECO:0000256" key="1">
    <source>
        <dbReference type="SAM" id="MobiDB-lite"/>
    </source>
</evidence>
<gene>
    <name evidence="3" type="ORF">LCGC14_2872510</name>
</gene>
<dbReference type="EMBL" id="LAZR01055813">
    <property type="protein sequence ID" value="KKK75556.1"/>
    <property type="molecule type" value="Genomic_DNA"/>
</dbReference>
<evidence type="ECO:0000256" key="2">
    <source>
        <dbReference type="SAM" id="Phobius"/>
    </source>
</evidence>
<protein>
    <submittedName>
        <fullName evidence="3">Uncharacterized protein</fullName>
    </submittedName>
</protein>